<evidence type="ECO:0000313" key="2">
    <source>
        <dbReference type="EMBL" id="RAK44674.1"/>
    </source>
</evidence>
<dbReference type="Proteomes" id="UP000249808">
    <property type="component" value="Unassembled WGS sequence"/>
</dbReference>
<dbReference type="Gene3D" id="2.40.50.1020">
    <property type="entry name" value="LytTr DNA-binding domain"/>
    <property type="match status" value="1"/>
</dbReference>
<comment type="caution">
    <text evidence="2">The sequence shown here is derived from an EMBL/GenBank/DDBJ whole genome shotgun (WGS) entry which is preliminary data.</text>
</comment>
<dbReference type="EMBL" id="PZJH01000003">
    <property type="protein sequence ID" value="RAK44674.1"/>
    <property type="molecule type" value="Genomic_DNA"/>
</dbReference>
<evidence type="ECO:0000313" key="3">
    <source>
        <dbReference type="Proteomes" id="UP000249808"/>
    </source>
</evidence>
<dbReference type="InterPro" id="IPR046947">
    <property type="entry name" value="LytR-like"/>
</dbReference>
<protein>
    <recommendedName>
        <fullName evidence="1">HTH LytTR-type domain-containing protein</fullName>
    </recommendedName>
</protein>
<dbReference type="PIRSF" id="PIRSF036612">
    <property type="entry name" value="ABC_ATP_LytTR"/>
    <property type="match status" value="1"/>
</dbReference>
<dbReference type="GO" id="GO:0000156">
    <property type="term" value="F:phosphorelay response regulator activity"/>
    <property type="evidence" value="ECO:0007669"/>
    <property type="project" value="InterPro"/>
</dbReference>
<dbReference type="InterPro" id="IPR027417">
    <property type="entry name" value="P-loop_NTPase"/>
</dbReference>
<dbReference type="Gene3D" id="3.40.50.300">
    <property type="entry name" value="P-loop containing nucleotide triphosphate hydrolases"/>
    <property type="match status" value="1"/>
</dbReference>
<reference evidence="2 3" key="1">
    <citation type="journal article" date="2018" name="Front. Microbiol.">
        <title>Description and Comparative Genomics of Macrococcus caseolyticus subsp. hominis subsp. nov., Macrococcus goetzii sp. nov., Macrococcus epidermidis sp. nov., and Macrococcus bohemicus sp. nov., Novel Macrococci From Human Clinical Material With Virulence Potential and Suspected Uptake of Foreign DNA by Natural Transformation.</title>
        <authorList>
            <person name="Maslanova I."/>
            <person name="Wertheimer Z."/>
            <person name="Sedlacek I."/>
            <person name="Svec P."/>
            <person name="Indrakova A."/>
            <person name="Kovarovic V."/>
            <person name="Schumann P."/>
            <person name="Sproer C."/>
            <person name="Kralova S."/>
            <person name="Sedo O."/>
            <person name="Kristofova L."/>
            <person name="Vrbovska V."/>
            <person name="Fuzik T."/>
            <person name="Petras P."/>
            <person name="Zdrahal Z."/>
            <person name="Ruzickova V."/>
            <person name="Doskar J."/>
            <person name="Pantucek R."/>
        </authorList>
    </citation>
    <scope>NUCLEOTIDE SEQUENCE [LARGE SCALE GENOMIC DNA]</scope>
    <source>
        <strain evidence="2 3">01/688</strain>
    </source>
</reference>
<dbReference type="PANTHER" id="PTHR37299">
    <property type="entry name" value="TRANSCRIPTIONAL REGULATOR-RELATED"/>
    <property type="match status" value="1"/>
</dbReference>
<dbReference type="InterPro" id="IPR012046">
    <property type="entry name" value="LytTR_ABC"/>
</dbReference>
<dbReference type="AlphaFoldDB" id="A0A327ZT47"/>
<feature type="domain" description="HTH LytTR-type" evidence="1">
    <location>
        <begin position="255"/>
        <end position="361"/>
    </location>
</feature>
<gene>
    <name evidence="2" type="ORF">BHU61_08145</name>
</gene>
<keyword evidence="3" id="KW-1185">Reference proteome</keyword>
<proteinExistence type="predicted"/>
<dbReference type="RefSeq" id="WP_111716050.1">
    <property type="nucleotide sequence ID" value="NZ_JBHSSR010000013.1"/>
</dbReference>
<accession>A0A327ZT47</accession>
<organism evidence="2 3">
    <name type="scientific">Macrococcus epidermidis</name>
    <dbReference type="NCBI Taxonomy" id="1902580"/>
    <lineage>
        <taxon>Bacteria</taxon>
        <taxon>Bacillati</taxon>
        <taxon>Bacillota</taxon>
        <taxon>Bacilli</taxon>
        <taxon>Bacillales</taxon>
        <taxon>Staphylococcaceae</taxon>
        <taxon>Macrococcus</taxon>
    </lineage>
</organism>
<dbReference type="SUPFAM" id="SSF52540">
    <property type="entry name" value="P-loop containing nucleoside triphosphate hydrolases"/>
    <property type="match status" value="1"/>
</dbReference>
<dbReference type="GO" id="GO:0003677">
    <property type="term" value="F:DNA binding"/>
    <property type="evidence" value="ECO:0007669"/>
    <property type="project" value="InterPro"/>
</dbReference>
<dbReference type="SMART" id="SM00850">
    <property type="entry name" value="LytTR"/>
    <property type="match status" value="1"/>
</dbReference>
<dbReference type="InterPro" id="IPR007492">
    <property type="entry name" value="LytTR_DNA-bd_dom"/>
</dbReference>
<evidence type="ECO:0000259" key="1">
    <source>
        <dbReference type="PROSITE" id="PS50930"/>
    </source>
</evidence>
<dbReference type="Pfam" id="PF04397">
    <property type="entry name" value="LytTR"/>
    <property type="match status" value="1"/>
</dbReference>
<dbReference type="PANTHER" id="PTHR37299:SF1">
    <property type="entry name" value="STAGE 0 SPORULATION PROTEIN A HOMOLOG"/>
    <property type="match status" value="1"/>
</dbReference>
<sequence>MTELINHLQTLDFKDHACIVSNMNQQKEIITHFEGRDVWIETFNTPFHERLTVKEQLKFYMRWFSATYNIDDVLRQFMLIEYSNVKVKKLEYDEFVLLKVALAYVQDNKLIIFKDILHNLKVETVDTILNVLTQFNADRKILHILSYLDHGLLLSNEIYQVKKFQFKRLEVYEDIEEAVELADSIEKGQSAQIFNNRDMLDSVINKNNQESINDTYDEKKINNKENDKVRGNINDIQNISQEINSNFSRSNVFRITVKTEDKTLFINPEDIDYIEGAEGKVNIHFNNESFKADYTLNELEEKLKVYGFYRCHRSYIINLQKVTEMITWSKNSYSIKIDGLENTFVPLSRNKVKEIQGYFNSHTVQFTEN</sequence>
<name>A0A327ZT47_9STAP</name>
<dbReference type="PROSITE" id="PS50930">
    <property type="entry name" value="HTH_LYTTR"/>
    <property type="match status" value="1"/>
</dbReference>